<name>A0ABM8K5Y4_9FLAO</name>
<evidence type="ECO:0008006" key="3">
    <source>
        <dbReference type="Google" id="ProtNLM"/>
    </source>
</evidence>
<gene>
    <name evidence="1" type="ORF">CRDW_17970</name>
</gene>
<sequence length="270" mass="31841">MKTQFLLLFLVERNGIIFNQVRAFFAVITIKDLINSGKDIIEALFYITTGLIAYFTYRRAKITVLQPVRTEKQLKSLNKLLQYINQQDYLLEAAVDYNDIVRLNIMYMLVDFGYLVDFDKITDKLKIDFDANMSLPCGENKLTKDKEYNELPESDEKSSIVDNKNGINLIYVTHQYLKFTLKISEFEKDPYMPSKVSVILQKLQSDINHNLCIILKEQLELIRLNCIDKKISTINVNKEINHFNKNRIQHQIIREKIRSEIREYLRIDEV</sequence>
<dbReference type="Proteomes" id="UP001380186">
    <property type="component" value="Chromosome"/>
</dbReference>
<protein>
    <recommendedName>
        <fullName evidence="3">Phage abortive infection protein</fullName>
    </recommendedName>
</protein>
<keyword evidence="2" id="KW-1185">Reference proteome</keyword>
<dbReference type="EMBL" id="AP029022">
    <property type="protein sequence ID" value="BEV04423.1"/>
    <property type="molecule type" value="Genomic_DNA"/>
</dbReference>
<dbReference type="RefSeq" id="WP_338615040.1">
    <property type="nucleotide sequence ID" value="NZ_AP029022.1"/>
</dbReference>
<evidence type="ECO:0000313" key="2">
    <source>
        <dbReference type="Proteomes" id="UP001380186"/>
    </source>
</evidence>
<accession>A0ABM8K5Y4</accession>
<proteinExistence type="predicted"/>
<organism evidence="1 2">
    <name type="scientific">Chryseobacterium gambrini</name>
    <dbReference type="NCBI Taxonomy" id="373672"/>
    <lineage>
        <taxon>Bacteria</taxon>
        <taxon>Pseudomonadati</taxon>
        <taxon>Bacteroidota</taxon>
        <taxon>Flavobacteriia</taxon>
        <taxon>Flavobacteriales</taxon>
        <taxon>Weeksellaceae</taxon>
        <taxon>Chryseobacterium group</taxon>
        <taxon>Chryseobacterium</taxon>
    </lineage>
</organism>
<evidence type="ECO:0000313" key="1">
    <source>
        <dbReference type="EMBL" id="BEV04423.1"/>
    </source>
</evidence>
<reference evidence="1 2" key="1">
    <citation type="journal article" date="2020" name="Microbes Environ.">
        <title>Synthetic bacterial community of duckweed: a simple and stable system to study plant-microbe interactions.</title>
        <authorList>
            <person name="Ishizawa H."/>
            <person name="Tada M."/>
            <person name="Kuroda M."/>
            <person name="Inoue D."/>
            <person name="Futamata H."/>
            <person name="Ike M."/>
        </authorList>
    </citation>
    <scope>NUCLEOTIDE SEQUENCE [LARGE SCALE GENOMIC DNA]</scope>
    <source>
        <strain evidence="1 2">DW100</strain>
    </source>
</reference>